<proteinExistence type="predicted"/>
<name>A0A8J8TBI4_9EURY</name>
<dbReference type="Proteomes" id="UP000705823">
    <property type="component" value="Unassembled WGS sequence"/>
</dbReference>
<protein>
    <submittedName>
        <fullName evidence="2">Uncharacterized protein</fullName>
    </submittedName>
</protein>
<keyword evidence="1" id="KW-0812">Transmembrane</keyword>
<reference evidence="2" key="1">
    <citation type="submission" date="2019-02" db="EMBL/GenBank/DDBJ databases">
        <title>Halonotius sp. a new haloarchaeum isolated from saline soil.</title>
        <authorList>
            <person name="Duran-Viseras A."/>
            <person name="Sanchez-Porro C."/>
            <person name="Ventosa A."/>
        </authorList>
    </citation>
    <scope>NUCLEOTIDE SEQUENCE</scope>
    <source>
        <strain evidence="2">F15B</strain>
    </source>
</reference>
<comment type="caution">
    <text evidence="2">The sequence shown here is derived from an EMBL/GenBank/DDBJ whole genome shotgun (WGS) entry which is preliminary data.</text>
</comment>
<evidence type="ECO:0000313" key="3">
    <source>
        <dbReference type="Proteomes" id="UP000705823"/>
    </source>
</evidence>
<accession>A0A8J8TBI4</accession>
<keyword evidence="3" id="KW-1185">Reference proteome</keyword>
<organism evidence="2 3">
    <name type="scientific">Halonotius terrestris</name>
    <dbReference type="NCBI Taxonomy" id="2487750"/>
    <lineage>
        <taxon>Archaea</taxon>
        <taxon>Methanobacteriati</taxon>
        <taxon>Methanobacteriota</taxon>
        <taxon>Stenosarchaea group</taxon>
        <taxon>Halobacteria</taxon>
        <taxon>Halobacteriales</taxon>
        <taxon>Haloferacaceae</taxon>
        <taxon>Halonotius</taxon>
    </lineage>
</organism>
<dbReference type="RefSeq" id="WP_142980793.1">
    <property type="nucleotide sequence ID" value="NZ_RKLU01000013.1"/>
</dbReference>
<keyword evidence="1" id="KW-0472">Membrane</keyword>
<sequence>MRFMGLGKWEIASILAMAAVAGIFAYSRAGMGGISLLVNVLLQVVIVLVVGIGFFLLLHHLGFYPGIADDYFARRKEDKKK</sequence>
<evidence type="ECO:0000256" key="1">
    <source>
        <dbReference type="SAM" id="Phobius"/>
    </source>
</evidence>
<gene>
    <name evidence="2" type="ORF">EGH24_14305</name>
</gene>
<evidence type="ECO:0000313" key="2">
    <source>
        <dbReference type="EMBL" id="TQQ78520.1"/>
    </source>
</evidence>
<dbReference type="EMBL" id="RKLU01000013">
    <property type="protein sequence ID" value="TQQ78520.1"/>
    <property type="molecule type" value="Genomic_DNA"/>
</dbReference>
<dbReference type="GeneID" id="73616609"/>
<dbReference type="AlphaFoldDB" id="A0A8J8TBI4"/>
<keyword evidence="1" id="KW-1133">Transmembrane helix</keyword>
<feature type="transmembrane region" description="Helical" evidence="1">
    <location>
        <begin position="9"/>
        <end position="27"/>
    </location>
</feature>
<feature type="transmembrane region" description="Helical" evidence="1">
    <location>
        <begin position="33"/>
        <end position="58"/>
    </location>
</feature>